<dbReference type="GO" id="GO:0005829">
    <property type="term" value="C:cytosol"/>
    <property type="evidence" value="ECO:0007669"/>
    <property type="project" value="TreeGrafter"/>
</dbReference>
<dbReference type="Proteomes" id="UP000501727">
    <property type="component" value="Chromosome"/>
</dbReference>
<dbReference type="SUPFAM" id="SSF55315">
    <property type="entry name" value="L30e-like"/>
    <property type="match status" value="1"/>
</dbReference>
<dbReference type="PANTHER" id="PTHR46429">
    <property type="entry name" value="23S RRNA (GUANOSINE-2'-O-)-METHYLTRANSFERASE RLMB"/>
    <property type="match status" value="1"/>
</dbReference>
<proteinExistence type="inferred from homology"/>
<evidence type="ECO:0000256" key="2">
    <source>
        <dbReference type="ARBA" id="ARBA00022603"/>
    </source>
</evidence>
<feature type="domain" description="RNA 2-O ribose methyltransferase substrate binding" evidence="4">
    <location>
        <begin position="13"/>
        <end position="90"/>
    </location>
</feature>
<dbReference type="Pfam" id="PF00588">
    <property type="entry name" value="SpoU_methylase"/>
    <property type="match status" value="1"/>
</dbReference>
<dbReference type="GO" id="GO:0006396">
    <property type="term" value="P:RNA processing"/>
    <property type="evidence" value="ECO:0007669"/>
    <property type="project" value="InterPro"/>
</dbReference>
<protein>
    <submittedName>
        <fullName evidence="5">23S rRNA (Guanosine(2251)-2'-O)-methyltransferase RlmB</fullName>
    </submittedName>
</protein>
<dbReference type="InterPro" id="IPR004441">
    <property type="entry name" value="rRNA_MeTrfase_TrmH"/>
</dbReference>
<evidence type="ECO:0000256" key="3">
    <source>
        <dbReference type="ARBA" id="ARBA00022679"/>
    </source>
</evidence>
<dbReference type="CDD" id="cd18103">
    <property type="entry name" value="SpoU-like_RlmB"/>
    <property type="match status" value="1"/>
</dbReference>
<evidence type="ECO:0000256" key="1">
    <source>
        <dbReference type="ARBA" id="ARBA00007228"/>
    </source>
</evidence>
<dbReference type="GO" id="GO:0032259">
    <property type="term" value="P:methylation"/>
    <property type="evidence" value="ECO:0007669"/>
    <property type="project" value="UniProtKB-KW"/>
</dbReference>
<dbReference type="Gene3D" id="3.30.1330.30">
    <property type="match status" value="1"/>
</dbReference>
<dbReference type="NCBIfam" id="TIGR00186">
    <property type="entry name" value="rRNA_methyl_3"/>
    <property type="match status" value="1"/>
</dbReference>
<name>A0A6F8SHW4_9ACTN</name>
<dbReference type="InterPro" id="IPR029026">
    <property type="entry name" value="tRNA_m1G_MTases_N"/>
</dbReference>
<dbReference type="AlphaFoldDB" id="A0A6F8SHW4"/>
<evidence type="ECO:0000313" key="6">
    <source>
        <dbReference type="Proteomes" id="UP000501727"/>
    </source>
</evidence>
<dbReference type="SMART" id="SM00967">
    <property type="entry name" value="SpoU_sub_bind"/>
    <property type="match status" value="1"/>
</dbReference>
<dbReference type="FunFam" id="3.40.1280.10:FF:000008">
    <property type="entry name" value="Group 3 RNA methyltransferase TrmH"/>
    <property type="match status" value="1"/>
</dbReference>
<evidence type="ECO:0000313" key="5">
    <source>
        <dbReference type="EMBL" id="BCA87723.1"/>
    </source>
</evidence>
<keyword evidence="2 5" id="KW-0489">Methyltransferase</keyword>
<organism evidence="5 6">
    <name type="scientific">Adlercreutzia hattorii</name>
    <dbReference type="NCBI Taxonomy" id="2707299"/>
    <lineage>
        <taxon>Bacteria</taxon>
        <taxon>Bacillati</taxon>
        <taxon>Actinomycetota</taxon>
        <taxon>Coriobacteriia</taxon>
        <taxon>Eggerthellales</taxon>
        <taxon>Eggerthellaceae</taxon>
        <taxon>Adlercreutzia</taxon>
    </lineage>
</organism>
<gene>
    <name evidence="5" type="ORF">ADCFC_02220</name>
</gene>
<dbReference type="InterPro" id="IPR029028">
    <property type="entry name" value="Alpha/beta_knot_MTases"/>
</dbReference>
<dbReference type="PANTHER" id="PTHR46429:SF1">
    <property type="entry name" value="23S RRNA (GUANOSINE-2'-O-)-METHYLTRANSFERASE RLMB"/>
    <property type="match status" value="1"/>
</dbReference>
<dbReference type="SUPFAM" id="SSF75217">
    <property type="entry name" value="alpha/beta knot"/>
    <property type="match status" value="1"/>
</dbReference>
<dbReference type="InterPro" id="IPR029064">
    <property type="entry name" value="Ribosomal_eL30-like_sf"/>
</dbReference>
<evidence type="ECO:0000259" key="4">
    <source>
        <dbReference type="SMART" id="SM00967"/>
    </source>
</evidence>
<keyword evidence="3 5" id="KW-0808">Transferase</keyword>
<dbReference type="EMBL" id="AP022829">
    <property type="protein sequence ID" value="BCA87723.1"/>
    <property type="molecule type" value="Genomic_DNA"/>
</dbReference>
<accession>A0A6F8SHW4</accession>
<reference evidence="6" key="1">
    <citation type="journal article" date="2020" name="Microbiol. Resour. Announc.">
        <title>Complete Genome Sequence of Adlercreutzia sp. Strain 8CFCBH1, a Potent Producer of Equol, Isolated from Healthy Japanese Feces.</title>
        <authorList>
            <person name="Ogata Y."/>
            <person name="Sakamoto M."/>
            <person name="Ohkuma M."/>
            <person name="Hattori M."/>
            <person name="Suda W."/>
        </authorList>
    </citation>
    <scope>NUCLEOTIDE SEQUENCE [LARGE SCALE GENOMIC DNA]</scope>
    <source>
        <strain evidence="6">8CFCBH1</strain>
    </source>
</reference>
<reference evidence="6" key="2">
    <citation type="submission" date="2020-03" db="EMBL/GenBank/DDBJ databases">
        <title>Complete Genome Sequence of Adlercreutzia sp. strain 8CFCBH1 Producing Equol, Isolated from Healthy Japanese Feces.</title>
        <authorList>
            <person name="Ogata Y."/>
            <person name="Sakamoto M."/>
            <person name="Ohkuma M."/>
            <person name="Hattori M."/>
            <person name="Suda W."/>
        </authorList>
    </citation>
    <scope>NUCLEOTIDE SEQUENCE [LARGE SCALE GENOMIC DNA]</scope>
    <source>
        <strain evidence="6">8CFCBH1</strain>
    </source>
</reference>
<dbReference type="GO" id="GO:0008173">
    <property type="term" value="F:RNA methyltransferase activity"/>
    <property type="evidence" value="ECO:0007669"/>
    <property type="project" value="InterPro"/>
</dbReference>
<comment type="similarity">
    <text evidence="1">Belongs to the class IV-like SAM-binding methyltransferase superfamily. RNA methyltransferase TrmH family.</text>
</comment>
<dbReference type="InterPro" id="IPR001537">
    <property type="entry name" value="SpoU_MeTrfase"/>
</dbReference>
<dbReference type="Pfam" id="PF08032">
    <property type="entry name" value="SpoU_sub_bind"/>
    <property type="match status" value="1"/>
</dbReference>
<dbReference type="GO" id="GO:0003723">
    <property type="term" value="F:RNA binding"/>
    <property type="evidence" value="ECO:0007669"/>
    <property type="project" value="InterPro"/>
</dbReference>
<dbReference type="InterPro" id="IPR013123">
    <property type="entry name" value="SpoU_subst-bd"/>
</dbReference>
<dbReference type="KEGG" id="ahat:ADCFC_03420"/>
<sequence length="259" mass="28193">MNYYDESDSMADFIEGKRPVIEALRTHVPLKYILMADNLSQGDSLVRDIQRKAKNLDVPIKKVSKKKLDEISERGSHQGVMAEAAPFNYVNMTTILDAAKQSAEEHDGRALIVVLDHITDAGNLGAIARSAECVGASGIVIPNKRAARVTAATYKSSAGAISHIPVTQVANLVSTIERLKDEGFWVAAATEHASDLIWQSNLKGKIALVMGNEGEGVSRLVLENCDFGVKLPQVGEISSLNVAQASTACMYEWLRQNWE</sequence>
<dbReference type="Gene3D" id="3.40.1280.10">
    <property type="match status" value="1"/>
</dbReference>
<keyword evidence="6" id="KW-1185">Reference proteome</keyword>